<dbReference type="NCBIfam" id="NF004326">
    <property type="entry name" value="PRK05720.1"/>
    <property type="match status" value="1"/>
</dbReference>
<comment type="function">
    <text evidence="4">Catalyzes the interconversion of methylthioribose-1-phosphate (MTR-1-P) into methylthioribulose-1-phosphate (MTRu-1-P).</text>
</comment>
<protein>
    <recommendedName>
        <fullName evidence="4">Methylthioribose-1-phosphate isomerase</fullName>
        <shortName evidence="4">M1Pi</shortName>
        <shortName evidence="4">MTR-1-P isomerase</shortName>
        <ecNumber evidence="4">5.3.1.23</ecNumber>
    </recommendedName>
    <alternativeName>
        <fullName evidence="4">S-methyl-5-thioribose-1-phosphate isomerase</fullName>
    </alternativeName>
    <alternativeName>
        <fullName evidence="4">Translation initiation factor eIF-2B subunit alpha/beta/delta-like protein</fullName>
    </alternativeName>
</protein>
<dbReference type="KEGG" id="tbl:TBLA_0E00550"/>
<name>I2H414_HENB6</name>
<comment type="catalytic activity">
    <reaction evidence="4">
        <text>5-(methylsulfanyl)-alpha-D-ribose 1-phosphate = 5-(methylsulfanyl)-D-ribulose 1-phosphate</text>
        <dbReference type="Rhea" id="RHEA:19989"/>
        <dbReference type="ChEBI" id="CHEBI:58533"/>
        <dbReference type="ChEBI" id="CHEBI:58548"/>
        <dbReference type="EC" id="5.3.1.23"/>
    </reaction>
</comment>
<feature type="site" description="Transition state stabilizer" evidence="4">
    <location>
        <position position="185"/>
    </location>
</feature>
<dbReference type="InParanoid" id="I2H414"/>
<dbReference type="UniPathway" id="UPA00904">
    <property type="reaction ID" value="UER00874"/>
</dbReference>
<dbReference type="NCBIfam" id="TIGR00512">
    <property type="entry name" value="salvage_mtnA"/>
    <property type="match status" value="1"/>
</dbReference>
<dbReference type="AlphaFoldDB" id="I2H414"/>
<evidence type="ECO:0000256" key="4">
    <source>
        <dbReference type="HAMAP-Rule" id="MF_03119"/>
    </source>
</evidence>
<dbReference type="FunFam" id="1.20.120.420:FF:000003">
    <property type="entry name" value="Methylthioribose-1-phosphate isomerase"/>
    <property type="match status" value="1"/>
</dbReference>
<dbReference type="EC" id="5.3.1.23" evidence="4"/>
<dbReference type="HOGENOM" id="CLU_016218_1_3_1"/>
<keyword evidence="4" id="KW-0539">Nucleus</keyword>
<dbReference type="GO" id="GO:0046523">
    <property type="term" value="F:S-methyl-5-thioribose-1-phosphate isomerase activity"/>
    <property type="evidence" value="ECO:0007669"/>
    <property type="project" value="UniProtKB-UniRule"/>
</dbReference>
<keyword evidence="2 4" id="KW-0486">Methionine biosynthesis</keyword>
<proteinExistence type="inferred from homology"/>
<accession>I2H414</accession>
<keyword evidence="6" id="KW-1185">Reference proteome</keyword>
<evidence type="ECO:0000313" key="6">
    <source>
        <dbReference type="Proteomes" id="UP000002866"/>
    </source>
</evidence>
<dbReference type="InterPro" id="IPR042529">
    <property type="entry name" value="IF_2B-like_C"/>
</dbReference>
<feature type="active site" description="Proton donor" evidence="4">
    <location>
        <position position="285"/>
    </location>
</feature>
<dbReference type="STRING" id="1071380.I2H414"/>
<evidence type="ECO:0000256" key="1">
    <source>
        <dbReference type="ARBA" id="ARBA00022605"/>
    </source>
</evidence>
<evidence type="ECO:0000313" key="5">
    <source>
        <dbReference type="EMBL" id="CCH61116.1"/>
    </source>
</evidence>
<dbReference type="HAMAP" id="MF_01678">
    <property type="entry name" value="Salvage_MtnA"/>
    <property type="match status" value="1"/>
</dbReference>
<dbReference type="FunFam" id="3.40.50.10470:FF:000006">
    <property type="entry name" value="Methylthioribose-1-phosphate isomerase"/>
    <property type="match status" value="1"/>
</dbReference>
<dbReference type="SUPFAM" id="SSF100950">
    <property type="entry name" value="NagB/RpiA/CoA transferase-like"/>
    <property type="match status" value="1"/>
</dbReference>
<dbReference type="InterPro" id="IPR037171">
    <property type="entry name" value="NagB/RpiA_transferase-like"/>
</dbReference>
<keyword evidence="1 4" id="KW-0028">Amino-acid biosynthesis</keyword>
<dbReference type="OrthoDB" id="2461at2759"/>
<dbReference type="eggNOG" id="KOG1468">
    <property type="taxonomic scope" value="Eukaryota"/>
</dbReference>
<comment type="subcellular location">
    <subcellularLocation>
        <location evidence="4">Cytoplasm</location>
    </subcellularLocation>
    <subcellularLocation>
        <location evidence="4">Nucleus</location>
    </subcellularLocation>
</comment>
<dbReference type="InterPro" id="IPR000649">
    <property type="entry name" value="IF-2B-related"/>
</dbReference>
<keyword evidence="3 4" id="KW-0413">Isomerase</keyword>
<dbReference type="GeneID" id="14496629"/>
<comment type="pathway">
    <text evidence="4">Amino-acid biosynthesis; L-methionine biosynthesis via salvage pathway; L-methionine from S-methyl-5-thio-alpha-D-ribose 1-phosphate: step 1/6.</text>
</comment>
<reference evidence="5 6" key="1">
    <citation type="journal article" date="2011" name="Proc. Natl. Acad. Sci. U.S.A.">
        <title>Evolutionary erosion of yeast sex chromosomes by mating-type switching accidents.</title>
        <authorList>
            <person name="Gordon J.L."/>
            <person name="Armisen D."/>
            <person name="Proux-Wera E."/>
            <person name="Oheigeartaigh S.S."/>
            <person name="Byrne K.P."/>
            <person name="Wolfe K.H."/>
        </authorList>
    </citation>
    <scope>NUCLEOTIDE SEQUENCE [LARGE SCALE GENOMIC DNA]</scope>
    <source>
        <strain evidence="6">ATCC 34711 / CBS 6284 / DSM 70876 / NBRC 10599 / NRRL Y-10934 / UCD 77-7</strain>
    </source>
</reference>
<sequence length="418" mass="46311">MSLEAIRFNRINPKKISVEVLDQLLLPYVTKYLPIYNISDGYAVIKSMQVRGAPAIAIVGALSVLLETQHLLNTQDKLETSIYGSDLQNWGAIKFKLFTRLDFLLSSRPTAVNLSNALKDIRLIALDPKITSLESFNQFLFTFVCKLVDDDLSNNIKMGNNGAKFLLDSLKAENFNEDFAVLTICNTGSLATSGYGTALGVIRSLWNDSQSKVGLLPSEQALSDSKAKLTHVYPLETRPYNQGSRLTAYELIHDKIPTTLITDSSIAYRIKTSKIPIKAAFVGADRIVRNGDTANKIGTFQLAIICKQFGIKFFVVAPKTTIDNVTETGDGIIVEERKPNEMKLVTGTSMHPETEEVLIDEKSGSIMTHKVGIAPPDVDVWNPSFDVTPYNFITGIVTEEGVFTRNPKTDKFELDELF</sequence>
<dbReference type="InterPro" id="IPR005251">
    <property type="entry name" value="IF-M1Pi"/>
</dbReference>
<dbReference type="EMBL" id="HE806320">
    <property type="protein sequence ID" value="CCH61116.1"/>
    <property type="molecule type" value="Genomic_DNA"/>
</dbReference>
<dbReference type="NCBIfam" id="TIGR00524">
    <property type="entry name" value="eIF-2B_rel"/>
    <property type="match status" value="1"/>
</dbReference>
<dbReference type="FunCoup" id="I2H414">
    <property type="interactions" value="765"/>
</dbReference>
<keyword evidence="4" id="KW-0963">Cytoplasm</keyword>
<dbReference type="Gene3D" id="3.40.50.10470">
    <property type="entry name" value="Translation initiation factor eif-2b, domain 2"/>
    <property type="match status" value="1"/>
</dbReference>
<dbReference type="OMA" id="CETRPLN"/>
<dbReference type="Proteomes" id="UP000002866">
    <property type="component" value="Chromosome 5"/>
</dbReference>
<dbReference type="GO" id="GO:0019509">
    <property type="term" value="P:L-methionine salvage from methylthioadenosine"/>
    <property type="evidence" value="ECO:0007669"/>
    <property type="project" value="UniProtKB-UniRule"/>
</dbReference>
<organism evidence="5 6">
    <name type="scientific">Henningerozyma blattae (strain ATCC 34711 / CBS 6284 / DSM 70876 / NBRC 10599 / NRRL Y-10934 / UCD 77-7)</name>
    <name type="common">Yeast</name>
    <name type="synonym">Tetrapisispora blattae</name>
    <dbReference type="NCBI Taxonomy" id="1071380"/>
    <lineage>
        <taxon>Eukaryota</taxon>
        <taxon>Fungi</taxon>
        <taxon>Dikarya</taxon>
        <taxon>Ascomycota</taxon>
        <taxon>Saccharomycotina</taxon>
        <taxon>Saccharomycetes</taxon>
        <taxon>Saccharomycetales</taxon>
        <taxon>Saccharomycetaceae</taxon>
        <taxon>Henningerozyma</taxon>
    </lineage>
</organism>
<evidence type="ECO:0000256" key="3">
    <source>
        <dbReference type="ARBA" id="ARBA00023235"/>
    </source>
</evidence>
<dbReference type="InterPro" id="IPR027363">
    <property type="entry name" value="M1Pi_N"/>
</dbReference>
<dbReference type="PANTHER" id="PTHR43475:SF1">
    <property type="entry name" value="METHYLTHIORIBOSE-1-PHOSPHATE ISOMERASE"/>
    <property type="match status" value="1"/>
</dbReference>
<evidence type="ECO:0000256" key="2">
    <source>
        <dbReference type="ARBA" id="ARBA00023167"/>
    </source>
</evidence>
<dbReference type="InterPro" id="IPR011559">
    <property type="entry name" value="Initiation_fac_2B_a/b/d"/>
</dbReference>
<dbReference type="GO" id="GO:0005737">
    <property type="term" value="C:cytoplasm"/>
    <property type="evidence" value="ECO:0007669"/>
    <property type="project" value="UniProtKB-SubCell"/>
</dbReference>
<dbReference type="Gene3D" id="1.20.120.420">
    <property type="entry name" value="translation initiation factor eif-2b, domain 1"/>
    <property type="match status" value="1"/>
</dbReference>
<dbReference type="Pfam" id="PF01008">
    <property type="entry name" value="IF-2B"/>
    <property type="match status" value="1"/>
</dbReference>
<dbReference type="GO" id="GO:0005634">
    <property type="term" value="C:nucleus"/>
    <property type="evidence" value="ECO:0007669"/>
    <property type="project" value="UniProtKB-SubCell"/>
</dbReference>
<dbReference type="PANTHER" id="PTHR43475">
    <property type="entry name" value="METHYLTHIORIBOSE-1-PHOSPHATE ISOMERASE"/>
    <property type="match status" value="1"/>
</dbReference>
<comment type="similarity">
    <text evidence="4">Belongs to the eIF-2B alpha/beta/delta subunits family. MtnA subfamily.</text>
</comment>
<gene>
    <name evidence="5" type="primary">TBLA0E00550</name>
    <name evidence="4" type="synonym">MRI1</name>
    <name evidence="5" type="ORF">TBLA_0E00550</name>
</gene>
<dbReference type="RefSeq" id="XP_004180635.1">
    <property type="nucleotide sequence ID" value="XM_004180587.1"/>
</dbReference>